<protein>
    <submittedName>
        <fullName evidence="1">Uncharacterized protein</fullName>
    </submittedName>
</protein>
<gene>
    <name evidence="1" type="ORF">LIN78_11930</name>
</gene>
<dbReference type="Proteomes" id="UP001165395">
    <property type="component" value="Unassembled WGS sequence"/>
</dbReference>
<dbReference type="RefSeq" id="WP_227181065.1">
    <property type="nucleotide sequence ID" value="NZ_JAJBZT010000006.1"/>
</dbReference>
<keyword evidence="2" id="KW-1185">Reference proteome</keyword>
<evidence type="ECO:0000313" key="1">
    <source>
        <dbReference type="EMBL" id="MCB6184253.1"/>
    </source>
</evidence>
<name>A0ABS8D7T6_9NEIS</name>
<comment type="caution">
    <text evidence="1">The sequence shown here is derived from an EMBL/GenBank/DDBJ whole genome shotgun (WGS) entry which is preliminary data.</text>
</comment>
<dbReference type="EMBL" id="JAJBZT010000006">
    <property type="protein sequence ID" value="MCB6184253.1"/>
    <property type="molecule type" value="Genomic_DNA"/>
</dbReference>
<proteinExistence type="predicted"/>
<evidence type="ECO:0000313" key="2">
    <source>
        <dbReference type="Proteomes" id="UP001165395"/>
    </source>
</evidence>
<reference evidence="1" key="1">
    <citation type="submission" date="2021-10" db="EMBL/GenBank/DDBJ databases">
        <title>The complete genome sequence of Leeia sp. TBRC 13508.</title>
        <authorList>
            <person name="Charoenyingcharoen P."/>
            <person name="Yukphan P."/>
        </authorList>
    </citation>
    <scope>NUCLEOTIDE SEQUENCE</scope>
    <source>
        <strain evidence="1">TBRC 13508</strain>
    </source>
</reference>
<sequence>MSARNTHTNDTRARQANDQYASAIANVRVSHHLSDEIQYLGIAIYSIDTNEYIATYHDDSYKIRVGFSQSPTNAMIFDSPEEAMLIAKNITYETTLAFIFDTQKKIIAIIQYL</sequence>
<organism evidence="1 2">
    <name type="scientific">Leeia speluncae</name>
    <dbReference type="NCBI Taxonomy" id="2884804"/>
    <lineage>
        <taxon>Bacteria</taxon>
        <taxon>Pseudomonadati</taxon>
        <taxon>Pseudomonadota</taxon>
        <taxon>Betaproteobacteria</taxon>
        <taxon>Neisseriales</taxon>
        <taxon>Leeiaceae</taxon>
        <taxon>Leeia</taxon>
    </lineage>
</organism>
<accession>A0ABS8D7T6</accession>